<dbReference type="GeneID" id="26623113"/>
<accession>A0A0D3MVT6</accession>
<dbReference type="KEGG" id="vg:26623113"/>
<protein>
    <submittedName>
        <fullName evidence="1">Uncharacterized protein</fullName>
    </submittedName>
</protein>
<dbReference type="EMBL" id="KP027446">
    <property type="protein sequence ID" value="AJA41967.1"/>
    <property type="molecule type" value="Genomic_DNA"/>
</dbReference>
<evidence type="ECO:0000313" key="2">
    <source>
        <dbReference type="Proteomes" id="UP000032690"/>
    </source>
</evidence>
<proteinExistence type="predicted"/>
<dbReference type="Proteomes" id="UP000032690">
    <property type="component" value="Segment"/>
</dbReference>
<evidence type="ECO:0000313" key="1">
    <source>
        <dbReference type="EMBL" id="AJA41967.1"/>
    </source>
</evidence>
<keyword evidence="2" id="KW-1185">Reference proteome</keyword>
<dbReference type="RefSeq" id="YP_009195841.1">
    <property type="nucleotide sequence ID" value="NC_028765.1"/>
</dbReference>
<sequence length="96" mass="11598">MNELQGVQTLFNKLEERLEHTAYCGNKQLGYKDILKIQLGLDTIPFDVLYYDELDCYLENPQDFHLYYDDSRVNWIEVWEHLNTVEQELNNRRVLN</sequence>
<organism evidence="1 2">
    <name type="scientific">Staphylococcus phage phiIPLA-RODI</name>
    <dbReference type="NCBI Taxonomy" id="1572703"/>
    <lineage>
        <taxon>Viruses</taxon>
        <taxon>Duplodnaviria</taxon>
        <taxon>Heunggongvirae</taxon>
        <taxon>Uroviricota</taxon>
        <taxon>Caudoviricetes</taxon>
        <taxon>Herelleviridae</taxon>
        <taxon>Twortvirinae</taxon>
        <taxon>Kayvirus</taxon>
        <taxon>Kayvirus rodi</taxon>
    </lineage>
</organism>
<reference evidence="1 2" key="1">
    <citation type="journal article" date="2015" name="Appl. Environ. Microbiol.">
        <title>Two Phages, phiIPLA-RODI and phiIPLA-C1C, Lyse Mono- and Dual-Species Staphylococcal Biofilms.</title>
        <authorList>
            <person name="Gutierrez D."/>
            <person name="Vandenheuvel D."/>
            <person name="Martinez B."/>
            <person name="Rodriguez A."/>
            <person name="Lavigne R."/>
            <person name="Garcia P."/>
        </authorList>
    </citation>
    <scope>NUCLEOTIDE SEQUENCE [LARGE SCALE GENOMIC DNA]</scope>
</reference>
<name>A0A0D3MVT6_9CAUD</name>